<proteinExistence type="predicted"/>
<name>A0A1B6D569_9HEMI</name>
<sequence>SILHLCCVLLAWNFQAHCIKIDSKIDEAAAVESEDPGVVLRSDKSGYQVNFTGLKKPVKVDCNQEGVICKFPLPDRNVRDSGSTTEVPIYSGFPVKEKEEKKDVKVHLITKKEDNVVEKSPVFKGPIDVEALYSDGKNLDQVADNHIARDQDPVNVYVQRYPNTPSVYFMYHHPYDMQDHIGAGLYHYPVMHPSNRWAPFWRPAPPARQPHIVTNSPCDPPIYTQQPPPCSHVRPTKKPIINIDDKIDN</sequence>
<gene>
    <name evidence="2" type="ORF">g.3607</name>
</gene>
<feature type="chain" id="PRO_5008580956" evidence="1">
    <location>
        <begin position="19"/>
        <end position="249"/>
    </location>
</feature>
<reference evidence="2" key="1">
    <citation type="submission" date="2015-12" db="EMBL/GenBank/DDBJ databases">
        <title>De novo transcriptome assembly of four potential Pierce s Disease insect vectors from Arizona vineyards.</title>
        <authorList>
            <person name="Tassone E.E."/>
        </authorList>
    </citation>
    <scope>NUCLEOTIDE SEQUENCE</scope>
</reference>
<dbReference type="AlphaFoldDB" id="A0A1B6D569"/>
<feature type="signal peptide" evidence="1">
    <location>
        <begin position="1"/>
        <end position="18"/>
    </location>
</feature>
<dbReference type="EMBL" id="GEDC01016471">
    <property type="protein sequence ID" value="JAS20827.1"/>
    <property type="molecule type" value="Transcribed_RNA"/>
</dbReference>
<keyword evidence="1" id="KW-0732">Signal</keyword>
<evidence type="ECO:0000313" key="2">
    <source>
        <dbReference type="EMBL" id="JAS20827.1"/>
    </source>
</evidence>
<feature type="non-terminal residue" evidence="2">
    <location>
        <position position="1"/>
    </location>
</feature>
<accession>A0A1B6D569</accession>
<protein>
    <submittedName>
        <fullName evidence="2">Uncharacterized protein</fullName>
    </submittedName>
</protein>
<organism evidence="2">
    <name type="scientific">Clastoptera arizonana</name>
    <name type="common">Arizona spittle bug</name>
    <dbReference type="NCBI Taxonomy" id="38151"/>
    <lineage>
        <taxon>Eukaryota</taxon>
        <taxon>Metazoa</taxon>
        <taxon>Ecdysozoa</taxon>
        <taxon>Arthropoda</taxon>
        <taxon>Hexapoda</taxon>
        <taxon>Insecta</taxon>
        <taxon>Pterygota</taxon>
        <taxon>Neoptera</taxon>
        <taxon>Paraneoptera</taxon>
        <taxon>Hemiptera</taxon>
        <taxon>Auchenorrhyncha</taxon>
        <taxon>Cercopoidea</taxon>
        <taxon>Clastopteridae</taxon>
        <taxon>Clastoptera</taxon>
    </lineage>
</organism>
<evidence type="ECO:0000256" key="1">
    <source>
        <dbReference type="SAM" id="SignalP"/>
    </source>
</evidence>